<reference evidence="3" key="1">
    <citation type="submission" date="2022-01" db="EMBL/GenBank/DDBJ databases">
        <authorList>
            <person name="King R."/>
        </authorList>
    </citation>
    <scope>NUCLEOTIDE SEQUENCE</scope>
</reference>
<dbReference type="OrthoDB" id="6338576at2759"/>
<keyword evidence="4" id="KW-1185">Reference proteome</keyword>
<evidence type="ECO:0000313" key="4">
    <source>
        <dbReference type="Proteomes" id="UP001153712"/>
    </source>
</evidence>
<dbReference type="PANTHER" id="PTHR21177:SF4">
    <property type="entry name" value="IP06524P"/>
    <property type="match status" value="1"/>
</dbReference>
<accession>A0A9P0DT88</accession>
<gene>
    <name evidence="3" type="ORF">PHYEVI_LOCUS10544</name>
</gene>
<sequence length="190" mass="21119">MTYWTIMNNLSSLIVLIAITSANGQILFPELPSQRLDSENTQDRVPLYAPNKCPENQLLYPGYQQHDWICDCGPTYIYYPAKDFCYPAYRRGPCEEGHHLVILPGRVSPACVRNPCRDGFARFKGKCYEMGKPDGPCRPIQESGGIFDVNATNLVVHCLKGTDTISLQEAPMPCSRGSKRSTAGNCANLP</sequence>
<evidence type="ECO:0000313" key="3">
    <source>
        <dbReference type="EMBL" id="CAH1187449.1"/>
    </source>
</evidence>
<feature type="chain" id="PRO_5040253867" description="DUF4789 domain-containing protein" evidence="1">
    <location>
        <begin position="25"/>
        <end position="190"/>
    </location>
</feature>
<dbReference type="Pfam" id="PF16033">
    <property type="entry name" value="DUF4789"/>
    <property type="match status" value="1"/>
</dbReference>
<dbReference type="EMBL" id="OU900100">
    <property type="protein sequence ID" value="CAH1187449.1"/>
    <property type="molecule type" value="Genomic_DNA"/>
</dbReference>
<dbReference type="AlphaFoldDB" id="A0A9P0DT88"/>
<evidence type="ECO:0000256" key="1">
    <source>
        <dbReference type="SAM" id="SignalP"/>
    </source>
</evidence>
<dbReference type="InterPro" id="IPR031993">
    <property type="entry name" value="DUF4789"/>
</dbReference>
<evidence type="ECO:0000259" key="2">
    <source>
        <dbReference type="Pfam" id="PF16033"/>
    </source>
</evidence>
<dbReference type="Proteomes" id="UP001153712">
    <property type="component" value="Chromosome 7"/>
</dbReference>
<organism evidence="3 4">
    <name type="scientific">Phyllotreta striolata</name>
    <name type="common">Striped flea beetle</name>
    <name type="synonym">Crioceris striolata</name>
    <dbReference type="NCBI Taxonomy" id="444603"/>
    <lineage>
        <taxon>Eukaryota</taxon>
        <taxon>Metazoa</taxon>
        <taxon>Ecdysozoa</taxon>
        <taxon>Arthropoda</taxon>
        <taxon>Hexapoda</taxon>
        <taxon>Insecta</taxon>
        <taxon>Pterygota</taxon>
        <taxon>Neoptera</taxon>
        <taxon>Endopterygota</taxon>
        <taxon>Coleoptera</taxon>
        <taxon>Polyphaga</taxon>
        <taxon>Cucujiformia</taxon>
        <taxon>Chrysomeloidea</taxon>
        <taxon>Chrysomelidae</taxon>
        <taxon>Galerucinae</taxon>
        <taxon>Alticini</taxon>
        <taxon>Phyllotreta</taxon>
    </lineage>
</organism>
<proteinExistence type="predicted"/>
<name>A0A9P0DT88_PHYSR</name>
<keyword evidence="1" id="KW-0732">Signal</keyword>
<protein>
    <recommendedName>
        <fullName evidence="2">DUF4789 domain-containing protein</fullName>
    </recommendedName>
</protein>
<feature type="domain" description="DUF4789" evidence="2">
    <location>
        <begin position="52"/>
        <end position="137"/>
    </location>
</feature>
<feature type="signal peptide" evidence="1">
    <location>
        <begin position="1"/>
        <end position="24"/>
    </location>
</feature>
<dbReference type="PANTHER" id="PTHR21177">
    <property type="entry name" value="IP06524P-RELATED"/>
    <property type="match status" value="1"/>
</dbReference>